<gene>
    <name evidence="2" type="ORF">F53441_10128</name>
</gene>
<accession>A0A8H4K7I2</accession>
<protein>
    <submittedName>
        <fullName evidence="2">Uncharacterized protein</fullName>
    </submittedName>
</protein>
<sequence>MSDRAEEPSHSNAVAQPPGNTETKKSKASNLVPDTAKPSRYRNRQTEYSTRLDSLCGDGIWHLRDTISQKSNPKALKALISWVESARLYKIDITTLLGPSGYFHQLWKKKERKMTELTGVIEEAHKSMLEEHGRNIQGAADKTDGTALAKSTADFEGPKTAARRWARRCASRRRWRQTVQVTNNRGRLSSTV</sequence>
<evidence type="ECO:0000256" key="1">
    <source>
        <dbReference type="SAM" id="MobiDB-lite"/>
    </source>
</evidence>
<dbReference type="EMBL" id="JAADJG010000472">
    <property type="protein sequence ID" value="KAF4446152.1"/>
    <property type="molecule type" value="Genomic_DNA"/>
</dbReference>
<reference evidence="2" key="1">
    <citation type="submission" date="2020-01" db="EMBL/GenBank/DDBJ databases">
        <title>Identification and distribution of gene clusters putatively required for synthesis of sphingolipid metabolism inhibitors in phylogenetically diverse species of the filamentous fungus Fusarium.</title>
        <authorList>
            <person name="Kim H.-S."/>
            <person name="Busman M."/>
            <person name="Brown D.W."/>
            <person name="Divon H."/>
            <person name="Uhlig S."/>
            <person name="Proctor R.H."/>
        </authorList>
    </citation>
    <scope>NUCLEOTIDE SEQUENCE</scope>
    <source>
        <strain evidence="2">NRRL 53441</strain>
    </source>
</reference>
<organism evidence="2 3">
    <name type="scientific">Fusarium austroafricanum</name>
    <dbReference type="NCBI Taxonomy" id="2364996"/>
    <lineage>
        <taxon>Eukaryota</taxon>
        <taxon>Fungi</taxon>
        <taxon>Dikarya</taxon>
        <taxon>Ascomycota</taxon>
        <taxon>Pezizomycotina</taxon>
        <taxon>Sordariomycetes</taxon>
        <taxon>Hypocreomycetidae</taxon>
        <taxon>Hypocreales</taxon>
        <taxon>Nectriaceae</taxon>
        <taxon>Fusarium</taxon>
        <taxon>Fusarium concolor species complex</taxon>
    </lineage>
</organism>
<dbReference type="AlphaFoldDB" id="A0A8H4K7I2"/>
<comment type="caution">
    <text evidence="2">The sequence shown here is derived from an EMBL/GenBank/DDBJ whole genome shotgun (WGS) entry which is preliminary data.</text>
</comment>
<feature type="region of interest" description="Disordered" evidence="1">
    <location>
        <begin position="1"/>
        <end position="45"/>
    </location>
</feature>
<evidence type="ECO:0000313" key="2">
    <source>
        <dbReference type="EMBL" id="KAF4446152.1"/>
    </source>
</evidence>
<keyword evidence="3" id="KW-1185">Reference proteome</keyword>
<proteinExistence type="predicted"/>
<dbReference type="Proteomes" id="UP000605986">
    <property type="component" value="Unassembled WGS sequence"/>
</dbReference>
<evidence type="ECO:0000313" key="3">
    <source>
        <dbReference type="Proteomes" id="UP000605986"/>
    </source>
</evidence>
<feature type="compositionally biased region" description="Polar residues" evidence="1">
    <location>
        <begin position="10"/>
        <end position="21"/>
    </location>
</feature>
<name>A0A8H4K7I2_9HYPO</name>